<gene>
    <name evidence="2" type="ORF">DFR29_1492</name>
</gene>
<dbReference type="Gene3D" id="2.60.40.10">
    <property type="entry name" value="Immunoglobulins"/>
    <property type="match status" value="4"/>
</dbReference>
<evidence type="ECO:0000313" key="3">
    <source>
        <dbReference type="Proteomes" id="UP000295293"/>
    </source>
</evidence>
<dbReference type="InterPro" id="IPR013783">
    <property type="entry name" value="Ig-like_fold"/>
</dbReference>
<dbReference type="AlphaFoldDB" id="A0A4R6YEF6"/>
<dbReference type="Proteomes" id="UP000295293">
    <property type="component" value="Unassembled WGS sequence"/>
</dbReference>
<proteinExistence type="predicted"/>
<comment type="caution">
    <text evidence="2">The sequence shown here is derived from an EMBL/GenBank/DDBJ whole genome shotgun (WGS) entry which is preliminary data.</text>
</comment>
<organism evidence="2 3">
    <name type="scientific">Tahibacter aquaticus</name>
    <dbReference type="NCBI Taxonomy" id="520092"/>
    <lineage>
        <taxon>Bacteria</taxon>
        <taxon>Pseudomonadati</taxon>
        <taxon>Pseudomonadota</taxon>
        <taxon>Gammaproteobacteria</taxon>
        <taxon>Lysobacterales</taxon>
        <taxon>Rhodanobacteraceae</taxon>
        <taxon>Tahibacter</taxon>
    </lineage>
</organism>
<dbReference type="SUPFAM" id="SSF49464">
    <property type="entry name" value="Carboxypeptidase regulatory domain-like"/>
    <property type="match status" value="1"/>
</dbReference>
<reference evidence="2 3" key="1">
    <citation type="submission" date="2019-03" db="EMBL/GenBank/DDBJ databases">
        <title>Genomic Encyclopedia of Type Strains, Phase IV (KMG-IV): sequencing the most valuable type-strain genomes for metagenomic binning, comparative biology and taxonomic classification.</title>
        <authorList>
            <person name="Goeker M."/>
        </authorList>
    </citation>
    <scope>NUCLEOTIDE SEQUENCE [LARGE SCALE GENOMIC DNA]</scope>
    <source>
        <strain evidence="2 3">DSM 21667</strain>
    </source>
</reference>
<accession>A0A4R6YEF6</accession>
<dbReference type="EMBL" id="SNZH01000049">
    <property type="protein sequence ID" value="TDR34532.1"/>
    <property type="molecule type" value="Genomic_DNA"/>
</dbReference>
<feature type="signal peptide" evidence="1">
    <location>
        <begin position="1"/>
        <end position="30"/>
    </location>
</feature>
<evidence type="ECO:0008006" key="4">
    <source>
        <dbReference type="Google" id="ProtNLM"/>
    </source>
</evidence>
<sequence>MNRPQVRPFPARCIASLFLLLALASGAGTAAGTKSTGSESVDPEDFIFASSFEAPPPSPFDLSSATPPDGSVLAAEAIPTISIRFSNDGLPSPQVRMLVDGADVTAAADIVGRTIRYVPSQAMIEGAHSISVRVGTAAANWSFRTASAPQISELNPSDEALLPSGVASRIGARLSDVGSGVDPATVRLELDGRDVTAEATVGADSVSLQPTQPHADGEHRVRLLVQDRSGNSVSASWRFTVTDPPQILDLAPVDTILPYASTPTITATFRDARQNLDFSSVRLVLDHEDVVEGVEVVSQSSREGRLSFTPAVPLAPGTHHLRVDVRNLLGEIATAVGEFSIAHRQQLSITDPSAGTVLLVPETEVRLRVASSRGYADEVSVNGVVATVQMVKEEEVTYAAPLLLAPGDNDINARAVFADGEILQATGRLNYDGPPTVTIASPSDWQTLGALAGGSGPVPGGSRDLAGSVERPVAITGQVSKPVVSVSINQQQAQLDADRRRFTFERFLLHEGTNLISATATDASGRSGTAQITVYLDQTAPLLSVEGPVADGVTSAATVDVRGVVNDAVEGGVNAPEPQVVVRNAANQQSVTALVTDRYYLGRELPLEIGANTITVTASDAQGNARSRELRVTRIAAGSSRVTLLGGDRQTGAVLAPLPQPLVVAAIDDQGLPLAGHSIHFDVLRGAGSISRSAGQQDRPDGVNAARNLLVETGADGRAEVWLTPGSEASQSGNMIRAWSTELAEDVMFTATGLRQVPAVVMVSGAAGSQYVQTQSQPVEPLTAVVLDAQRNAMTGTPVIFTIEDGDAVFSAASAANGVVSADGKVITVPADKNGLASVRPTTGNTPGNVRVRAHVQLDADTPISNAVFNLLVLERTNGPTGFSGVVLDHSGKPLQGVRLTISRTPLSTLSGSDGRFVFDDQVPPGKIDLDVDGRPLIVR</sequence>
<feature type="chain" id="PRO_5020279626" description="Ig-like domain-containing protein" evidence="1">
    <location>
        <begin position="31"/>
        <end position="940"/>
    </location>
</feature>
<dbReference type="InterPro" id="IPR008969">
    <property type="entry name" value="CarboxyPept-like_regulatory"/>
</dbReference>
<evidence type="ECO:0000313" key="2">
    <source>
        <dbReference type="EMBL" id="TDR34532.1"/>
    </source>
</evidence>
<evidence type="ECO:0000256" key="1">
    <source>
        <dbReference type="SAM" id="SignalP"/>
    </source>
</evidence>
<keyword evidence="1" id="KW-0732">Signal</keyword>
<protein>
    <recommendedName>
        <fullName evidence="4">Ig-like domain-containing protein</fullName>
    </recommendedName>
</protein>
<keyword evidence="3" id="KW-1185">Reference proteome</keyword>
<feature type="non-terminal residue" evidence="2">
    <location>
        <position position="940"/>
    </location>
</feature>
<name>A0A4R6YEF6_9GAMM</name>